<dbReference type="InterPro" id="IPR037213">
    <property type="entry name" value="Run_dom_sf"/>
</dbReference>
<evidence type="ECO:0000259" key="5">
    <source>
        <dbReference type="PROSITE" id="PS50826"/>
    </source>
</evidence>
<dbReference type="Gene3D" id="1.10.8.270">
    <property type="entry name" value="putative rabgap domain of human tbc1 domain family member 14 like domains"/>
    <property type="match status" value="1"/>
</dbReference>
<dbReference type="SMART" id="SM00593">
    <property type="entry name" value="RUN"/>
    <property type="match status" value="1"/>
</dbReference>
<dbReference type="InterPro" id="IPR000195">
    <property type="entry name" value="Rab-GAP-TBC_dom"/>
</dbReference>
<feature type="domain" description="RUN" evidence="5">
    <location>
        <begin position="96"/>
        <end position="227"/>
    </location>
</feature>
<proteinExistence type="inferred from homology"/>
<dbReference type="Gene3D" id="1.20.58.900">
    <property type="match status" value="1"/>
</dbReference>
<dbReference type="GO" id="GO:0031410">
    <property type="term" value="C:cytoplasmic vesicle"/>
    <property type="evidence" value="ECO:0007669"/>
    <property type="project" value="UniProtKB-ARBA"/>
</dbReference>
<evidence type="ECO:0000313" key="6">
    <source>
        <dbReference type="EMBL" id="KAK0416535.1"/>
    </source>
</evidence>
<dbReference type="PROSITE" id="PS50826">
    <property type="entry name" value="RUN"/>
    <property type="match status" value="1"/>
</dbReference>
<dbReference type="Gene3D" id="2.30.29.230">
    <property type="match status" value="1"/>
</dbReference>
<dbReference type="CDD" id="cd15784">
    <property type="entry name" value="PH_RUTBC"/>
    <property type="match status" value="1"/>
</dbReference>
<dbReference type="Pfam" id="PF00566">
    <property type="entry name" value="RabGAP-TBC"/>
    <property type="match status" value="1"/>
</dbReference>
<dbReference type="InterPro" id="IPR037745">
    <property type="entry name" value="SGSM1/2"/>
</dbReference>
<dbReference type="SUPFAM" id="SSF47923">
    <property type="entry name" value="Ypt/Rab-GAP domain of gyp1p"/>
    <property type="match status" value="2"/>
</dbReference>
<dbReference type="EMBL" id="JAUCMV010000002">
    <property type="protein sequence ID" value="KAK0416535.1"/>
    <property type="molecule type" value="Genomic_DNA"/>
</dbReference>
<comment type="similarity">
    <text evidence="2">Belongs to the RUTBC family.</text>
</comment>
<accession>A0AA39I3N9</accession>
<evidence type="ECO:0000313" key="7">
    <source>
        <dbReference type="Proteomes" id="UP001175271"/>
    </source>
</evidence>
<dbReference type="PANTHER" id="PTHR22957">
    <property type="entry name" value="TBC1 DOMAIN FAMILY MEMBER GTPASE-ACTIVATING PROTEIN"/>
    <property type="match status" value="1"/>
</dbReference>
<evidence type="ECO:0000256" key="1">
    <source>
        <dbReference type="ARBA" id="ARBA00022468"/>
    </source>
</evidence>
<dbReference type="Proteomes" id="UP001175271">
    <property type="component" value="Unassembled WGS sequence"/>
</dbReference>
<dbReference type="InterPro" id="IPR035969">
    <property type="entry name" value="Rab-GAP_TBC_sf"/>
</dbReference>
<comment type="caution">
    <text evidence="6">The sequence shown here is derived from an EMBL/GenBank/DDBJ whole genome shotgun (WGS) entry which is preliminary data.</text>
</comment>
<keyword evidence="1" id="KW-0343">GTPase activation</keyword>
<dbReference type="InterPro" id="IPR021935">
    <property type="entry name" value="SGSM1/2_RBD"/>
</dbReference>
<reference evidence="6" key="1">
    <citation type="submission" date="2023-06" db="EMBL/GenBank/DDBJ databases">
        <title>Genomic analysis of the entomopathogenic nematode Steinernema hermaphroditum.</title>
        <authorList>
            <person name="Schwarz E.M."/>
            <person name="Heppert J.K."/>
            <person name="Baniya A."/>
            <person name="Schwartz H.T."/>
            <person name="Tan C.-H."/>
            <person name="Antoshechkin I."/>
            <person name="Sternberg P.W."/>
            <person name="Goodrich-Blair H."/>
            <person name="Dillman A.R."/>
        </authorList>
    </citation>
    <scope>NUCLEOTIDE SEQUENCE</scope>
    <source>
        <strain evidence="6">PS9179</strain>
        <tissue evidence="6">Whole animal</tissue>
    </source>
</reference>
<evidence type="ECO:0000256" key="3">
    <source>
        <dbReference type="SAM" id="MobiDB-lite"/>
    </source>
</evidence>
<evidence type="ECO:0008006" key="8">
    <source>
        <dbReference type="Google" id="ProtNLM"/>
    </source>
</evidence>
<protein>
    <recommendedName>
        <fullName evidence="8">Rab-GAP TBC domain-containing protein</fullName>
    </recommendedName>
</protein>
<dbReference type="Gene3D" id="1.10.472.80">
    <property type="entry name" value="Ypt/Rab-GAP domain of gyp1p, domain 3"/>
    <property type="match status" value="1"/>
</dbReference>
<dbReference type="GO" id="GO:0005096">
    <property type="term" value="F:GTPase activator activity"/>
    <property type="evidence" value="ECO:0007669"/>
    <property type="project" value="UniProtKB-KW"/>
</dbReference>
<feature type="region of interest" description="Disordered" evidence="3">
    <location>
        <begin position="500"/>
        <end position="523"/>
    </location>
</feature>
<dbReference type="InterPro" id="IPR004012">
    <property type="entry name" value="Run_dom"/>
</dbReference>
<dbReference type="AlphaFoldDB" id="A0AA39I3N9"/>
<evidence type="ECO:0000259" key="4">
    <source>
        <dbReference type="PROSITE" id="PS50086"/>
    </source>
</evidence>
<gene>
    <name evidence="6" type="ORF">QR680_012547</name>
</gene>
<feature type="domain" description="Rab-GAP TBC" evidence="4">
    <location>
        <begin position="620"/>
        <end position="889"/>
    </location>
</feature>
<dbReference type="PANTHER" id="PTHR22957:SF502">
    <property type="entry name" value="SMALL G PROTEIN SIGNALING MODULATOR 2-RELATED"/>
    <property type="match status" value="1"/>
</dbReference>
<keyword evidence="7" id="KW-1185">Reference proteome</keyword>
<evidence type="ECO:0000256" key="2">
    <source>
        <dbReference type="ARBA" id="ARBA00034124"/>
    </source>
</evidence>
<dbReference type="PROSITE" id="PS50086">
    <property type="entry name" value="TBC_RABGAP"/>
    <property type="match status" value="1"/>
</dbReference>
<dbReference type="SUPFAM" id="SSF140741">
    <property type="entry name" value="RUN domain-like"/>
    <property type="match status" value="1"/>
</dbReference>
<name>A0AA39I3N9_9BILA</name>
<dbReference type="Pfam" id="PF12068">
    <property type="entry name" value="PH_RBD"/>
    <property type="match status" value="1"/>
</dbReference>
<dbReference type="SMART" id="SM00164">
    <property type="entry name" value="TBC"/>
    <property type="match status" value="1"/>
</dbReference>
<dbReference type="Pfam" id="PF02759">
    <property type="entry name" value="RUN"/>
    <property type="match status" value="1"/>
</dbReference>
<sequence length="957" mass="108483">MLQLLPRRQVSHNEQCADRVVLRERKTSDGALEREYSNGTVTLERKTRHGSVISIESTASDPAPEGSELKKGNLVADLKKQVKRIMEESANGRSVYVHSSSVTALCHAVENCLLDGLKRRLLGLFGGRSTFALLHSLSKHCAAGATVLQLTQAKQEQLTTETDVLWIRIALQEKILCVILDFIFSTHHCRRFYEKDALIVDPVKGGMIAAMLVGPCALDYSMLRTVENGWSDPTADELVQRHRIHSSASIPSPSPKRPSLSVMRRGNSVIRSADISGPPVAISREHVSALHQNIRSSLLYGKNNVGVVLSPDMPTPTKGYLSLHQANTGALTIKWTPNQLMHSSSQPSSAASPSLRKCDNHFLWRHAINLPVADIIYIHLHQSAPAEDAVVSVVFVDTDGVQHPPLHFPPGQHAQTFLSCLESGLQPFSVLDPPLWFHREKGKVFPRLKRRTSIQSTSSASSFDGDSSSSGAEIHDYVFRIISVTKPPMERQEPMLEDFVDEEPEEPPASPKQCTSLPITPHPLKKDGGSSAVDLLVRNNLINACHSMRKQIASRAFLGWLAYCRHMRTVRTSLSCLVGRDVLDASSAPGQVDAVFWERCRAHRTPEQEREFFYRTYLYGIQDELRAYCWPYLLGFARWSEDVDEKLVQCRFQYEQEVADWAKLEIIVRQRDKEAFKAARQRQMSTNGDLTYPLRVSSINNDVFEEEAEEEEPPPVQTNGSECLGSAESVDEVDMVAMFGTNLHRIEKDVDRCDRNTPYFKQHENLERLKRVICTFVWRHMDEGYVQGMCDLAAVLLVIFDNEVLAVECFERLMVRLRPNFPLGSGMDENLNNLRSLVQVMDPELFDLMMSNGDFTHLYFSYRWFLLDFKRELVYEHVYKLWETIWASSLTVSAHFHLFFALALLTSYRNILLENSMDFTDVIKFFNEMAERHDAAELLALAREQLRALQELVNELK</sequence>
<organism evidence="6 7">
    <name type="scientific">Steinernema hermaphroditum</name>
    <dbReference type="NCBI Taxonomy" id="289476"/>
    <lineage>
        <taxon>Eukaryota</taxon>
        <taxon>Metazoa</taxon>
        <taxon>Ecdysozoa</taxon>
        <taxon>Nematoda</taxon>
        <taxon>Chromadorea</taxon>
        <taxon>Rhabditida</taxon>
        <taxon>Tylenchina</taxon>
        <taxon>Panagrolaimomorpha</taxon>
        <taxon>Strongyloidoidea</taxon>
        <taxon>Steinernematidae</taxon>
        <taxon>Steinernema</taxon>
    </lineage>
</organism>